<evidence type="ECO:0000313" key="4">
    <source>
        <dbReference type="Proteomes" id="UP000824156"/>
    </source>
</evidence>
<name>A0A9D1W7Y5_9SPHI</name>
<evidence type="ECO:0000256" key="1">
    <source>
        <dbReference type="SAM" id="Coils"/>
    </source>
</evidence>
<gene>
    <name evidence="3" type="ORF">H9853_04835</name>
</gene>
<evidence type="ECO:0000313" key="3">
    <source>
        <dbReference type="EMBL" id="HIX54329.1"/>
    </source>
</evidence>
<evidence type="ECO:0000256" key="2">
    <source>
        <dbReference type="SAM" id="MobiDB-lite"/>
    </source>
</evidence>
<protein>
    <submittedName>
        <fullName evidence="3">Uncharacterized protein</fullName>
    </submittedName>
</protein>
<reference evidence="3" key="2">
    <citation type="submission" date="2021-04" db="EMBL/GenBank/DDBJ databases">
        <authorList>
            <person name="Gilroy R."/>
        </authorList>
    </citation>
    <scope>NUCLEOTIDE SEQUENCE</scope>
    <source>
        <strain evidence="3">1719</strain>
    </source>
</reference>
<proteinExistence type="predicted"/>
<dbReference type="Proteomes" id="UP000824156">
    <property type="component" value="Unassembled WGS sequence"/>
</dbReference>
<accession>A0A9D1W7Y5</accession>
<feature type="compositionally biased region" description="Acidic residues" evidence="2">
    <location>
        <begin position="1028"/>
        <end position="1037"/>
    </location>
</feature>
<sequence>MTPTEKILFKFSTIRNARRSKKHFKLADRQDDIEILKSISQGESDKAIKDKINSALQSIAGYTSTGVFKMLLNLYDSLENKVEDNTISQNILQELSKMHLSSLEIGPKELVDLKNQYNNLLAVIQLGSNHTREELKEDFIAILKARSVIGLIESPQESTAIPWIDVYSATFVLPGNKQMEKRVSSDSANSEYEKNKKELIEKYNGALGEYKDTITKINQIESTIQDIKEIETYNQVDAKDFDNQRFLSDLNNSRIFKSIFNDSIFKRASKVSSTLDETVNKKIASQVSSVLNAKSNTIVKQLKEIMPSYSFTETDIKTGAALQNVLSEKVYLKSTAETIESTFKRDFDIQLDPKYIPDLIDFDFTPLPFPVPLPPKPEKEKEEEALFELLISDLILVEEKDVGYKASAIAHIETAMEGELRSKTHRTLDRNESKIFTSESASIQQHLNLATNSQSDFNSEVENSLSRKFGGEVSAGYDSGTSYVDVKAYYDDESDKLEQTIRETAEEVTEEARTEITRKVLKERTEISISEIEIINEHKIENNFGKGHLNGINQWVDQVKELRTLNYGRHLMAKFILLNPAKRLFEESTKDKTLEDLEKFPISGPEAIRNMDLAIKFGKEYGISDFEIPPNPVKQITHVIEYSKNTTEEQKSGYLLHHENIKIPGDGYTVTKITVQYRCPWINPTQTNERKQLTITALGSTFEVSSVLNKDQYTLKNQYGALGKSISYFHSEEGSSSFRYTAGDVRFEYFINDDTLDINEVPIALMTRNNNYFQATVTVHLEDSSTGTTDITAFQKWQIHTYDKLYQAYLNKKEELKRQARNDKEDKVLHAISGQNPQKNKQTIENEIKHLVIAALSKEFTHPSDIYTNEIGSELPINTQSEIMEYTRIIDFFENAIDWEKIAYSLYSYHWLNYQEWNQRQQYEDTDPHFEAFMKAGAAETIIPIKRGFERKFIHYLNNRQLWNHNEPLSLTSEKYADIMVEINEFETEEVEARPIGSPWRLQIPTNLIILSEKNTLDEVPPLQSDTSDPETEEDNG</sequence>
<dbReference type="EMBL" id="DXEZ01000134">
    <property type="protein sequence ID" value="HIX54329.1"/>
    <property type="molecule type" value="Genomic_DNA"/>
</dbReference>
<reference evidence="3" key="1">
    <citation type="journal article" date="2021" name="PeerJ">
        <title>Extensive microbial diversity within the chicken gut microbiome revealed by metagenomics and culture.</title>
        <authorList>
            <person name="Gilroy R."/>
            <person name="Ravi A."/>
            <person name="Getino M."/>
            <person name="Pursley I."/>
            <person name="Horton D.L."/>
            <person name="Alikhan N.F."/>
            <person name="Baker D."/>
            <person name="Gharbi K."/>
            <person name="Hall N."/>
            <person name="Watson M."/>
            <person name="Adriaenssens E.M."/>
            <person name="Foster-Nyarko E."/>
            <person name="Jarju S."/>
            <person name="Secka A."/>
            <person name="Antonio M."/>
            <person name="Oren A."/>
            <person name="Chaudhuri R.R."/>
            <person name="La Ragione R."/>
            <person name="Hildebrand F."/>
            <person name="Pallen M.J."/>
        </authorList>
    </citation>
    <scope>NUCLEOTIDE SEQUENCE</scope>
    <source>
        <strain evidence="3">1719</strain>
    </source>
</reference>
<comment type="caution">
    <text evidence="3">The sequence shown here is derived from an EMBL/GenBank/DDBJ whole genome shotgun (WGS) entry which is preliminary data.</text>
</comment>
<dbReference type="AlphaFoldDB" id="A0A9D1W7Y5"/>
<feature type="region of interest" description="Disordered" evidence="2">
    <location>
        <begin position="1015"/>
        <end position="1037"/>
    </location>
</feature>
<keyword evidence="1" id="KW-0175">Coiled coil</keyword>
<organism evidence="3 4">
    <name type="scientific">Candidatus Sphingobacterium stercoripullorum</name>
    <dbReference type="NCBI Taxonomy" id="2838759"/>
    <lineage>
        <taxon>Bacteria</taxon>
        <taxon>Pseudomonadati</taxon>
        <taxon>Bacteroidota</taxon>
        <taxon>Sphingobacteriia</taxon>
        <taxon>Sphingobacteriales</taxon>
        <taxon>Sphingobacteriaceae</taxon>
        <taxon>Sphingobacterium</taxon>
    </lineage>
</organism>
<feature type="coiled-coil region" evidence="1">
    <location>
        <begin position="799"/>
        <end position="826"/>
    </location>
</feature>